<keyword evidence="3 10" id="KW-0285">Flavoprotein</keyword>
<evidence type="ECO:0000256" key="2">
    <source>
        <dbReference type="ARBA" id="ARBA00016337"/>
    </source>
</evidence>
<keyword evidence="12" id="KW-0812">Transmembrane</keyword>
<evidence type="ECO:0000256" key="7">
    <source>
        <dbReference type="ARBA" id="ARBA00022842"/>
    </source>
</evidence>
<evidence type="ECO:0000256" key="5">
    <source>
        <dbReference type="ARBA" id="ARBA00022723"/>
    </source>
</evidence>
<evidence type="ECO:0000256" key="4">
    <source>
        <dbReference type="ARBA" id="ARBA00022679"/>
    </source>
</evidence>
<evidence type="ECO:0000256" key="9">
    <source>
        <dbReference type="ARBA" id="ARBA00048540"/>
    </source>
</evidence>
<dbReference type="PANTHER" id="PTHR30040:SF2">
    <property type="entry name" value="FAD:PROTEIN FMN TRANSFERASE"/>
    <property type="match status" value="1"/>
</dbReference>
<accession>A0A3E4QK26</accession>
<dbReference type="Gene3D" id="3.10.520.10">
    <property type="entry name" value="ApbE-like domains"/>
    <property type="match status" value="1"/>
</dbReference>
<feature type="binding site" evidence="11">
    <location>
        <position position="172"/>
    </location>
    <ligand>
        <name>Mg(2+)</name>
        <dbReference type="ChEBI" id="CHEBI:18420"/>
    </ligand>
</feature>
<comment type="catalytic activity">
    <reaction evidence="9 10">
        <text>L-threonyl-[protein] + FAD = FMN-L-threonyl-[protein] + AMP + H(+)</text>
        <dbReference type="Rhea" id="RHEA:36847"/>
        <dbReference type="Rhea" id="RHEA-COMP:11060"/>
        <dbReference type="Rhea" id="RHEA-COMP:11061"/>
        <dbReference type="ChEBI" id="CHEBI:15378"/>
        <dbReference type="ChEBI" id="CHEBI:30013"/>
        <dbReference type="ChEBI" id="CHEBI:57692"/>
        <dbReference type="ChEBI" id="CHEBI:74257"/>
        <dbReference type="ChEBI" id="CHEBI:456215"/>
        <dbReference type="EC" id="2.7.1.180"/>
    </reaction>
</comment>
<evidence type="ECO:0000256" key="11">
    <source>
        <dbReference type="PIRSR" id="PIRSR006268-2"/>
    </source>
</evidence>
<evidence type="ECO:0000313" key="13">
    <source>
        <dbReference type="EMBL" id="RGL00548.1"/>
    </source>
</evidence>
<keyword evidence="6 10" id="KW-0274">FAD</keyword>
<keyword evidence="5 10" id="KW-0479">Metal-binding</keyword>
<organism evidence="13 14">
    <name type="scientific">Prevotella disiens</name>
    <dbReference type="NCBI Taxonomy" id="28130"/>
    <lineage>
        <taxon>Bacteria</taxon>
        <taxon>Pseudomonadati</taxon>
        <taxon>Bacteroidota</taxon>
        <taxon>Bacteroidia</taxon>
        <taxon>Bacteroidales</taxon>
        <taxon>Prevotellaceae</taxon>
        <taxon>Prevotella</taxon>
    </lineage>
</organism>
<dbReference type="AlphaFoldDB" id="A0A3E4QK26"/>
<evidence type="ECO:0000256" key="6">
    <source>
        <dbReference type="ARBA" id="ARBA00022827"/>
    </source>
</evidence>
<evidence type="ECO:0000313" key="14">
    <source>
        <dbReference type="Proteomes" id="UP000260835"/>
    </source>
</evidence>
<dbReference type="RefSeq" id="WP_117653555.1">
    <property type="nucleotide sequence ID" value="NZ_CABOGP010000036.1"/>
</dbReference>
<evidence type="ECO:0000256" key="12">
    <source>
        <dbReference type="SAM" id="Phobius"/>
    </source>
</evidence>
<keyword evidence="7 10" id="KW-0460">Magnesium</keyword>
<comment type="cofactor">
    <cofactor evidence="11">
        <name>Mg(2+)</name>
        <dbReference type="ChEBI" id="CHEBI:18420"/>
    </cofactor>
    <cofactor evidence="11">
        <name>Mn(2+)</name>
        <dbReference type="ChEBI" id="CHEBI:29035"/>
    </cofactor>
    <text evidence="11">Magnesium. Can also use manganese.</text>
</comment>
<protein>
    <recommendedName>
        <fullName evidence="2 10">FAD:protein FMN transferase</fullName>
        <ecNumber evidence="1 10">2.7.1.180</ecNumber>
    </recommendedName>
    <alternativeName>
        <fullName evidence="8 10">Flavin transferase</fullName>
    </alternativeName>
</protein>
<comment type="caution">
    <text evidence="13">The sequence shown here is derived from an EMBL/GenBank/DDBJ whole genome shotgun (WGS) entry which is preliminary data.</text>
</comment>
<reference evidence="13 14" key="1">
    <citation type="submission" date="2018-08" db="EMBL/GenBank/DDBJ databases">
        <title>A genome reference for cultivated species of the human gut microbiota.</title>
        <authorList>
            <person name="Zou Y."/>
            <person name="Xue W."/>
            <person name="Luo G."/>
        </authorList>
    </citation>
    <scope>NUCLEOTIDE SEQUENCE [LARGE SCALE GENOMIC DNA]</scope>
    <source>
        <strain evidence="13 14">TF09-12</strain>
    </source>
</reference>
<feature type="binding site" evidence="11">
    <location>
        <position position="294"/>
    </location>
    <ligand>
        <name>Mg(2+)</name>
        <dbReference type="ChEBI" id="CHEBI:18420"/>
    </ligand>
</feature>
<dbReference type="EMBL" id="QSRD01000036">
    <property type="protein sequence ID" value="RGL00548.1"/>
    <property type="molecule type" value="Genomic_DNA"/>
</dbReference>
<feature type="binding site" evidence="11">
    <location>
        <position position="290"/>
    </location>
    <ligand>
        <name>Mg(2+)</name>
        <dbReference type="ChEBI" id="CHEBI:18420"/>
    </ligand>
</feature>
<dbReference type="SUPFAM" id="SSF143631">
    <property type="entry name" value="ApbE-like"/>
    <property type="match status" value="1"/>
</dbReference>
<proteinExistence type="inferred from homology"/>
<gene>
    <name evidence="13" type="ORF">DXC89_05905</name>
</gene>
<dbReference type="Pfam" id="PF02424">
    <property type="entry name" value="ApbE"/>
    <property type="match status" value="1"/>
</dbReference>
<dbReference type="InterPro" id="IPR024932">
    <property type="entry name" value="ApbE"/>
</dbReference>
<sequence length="355" mass="40116">MNHKKNKKLFWQLPFLALLIIGTILIIKHQNEIPYQHNKGFVFGTVYNITYQSDKDLQKEIEAELKKVDNSLSTFNKQSIISKINNNEPTQLDEMFVEVFDKAKFISKETDGAFDITVAPLVNLWGFGFKEGKNPSKHKIDNIMQFIGYEKVSLIGKGIKKTNPKIMLDCSAIAKGYGTDVVARFLKKNDIQNFMVEIGGEIVVSGISESRSPWRIGVNKPVEDKGNENSEIQAILNITNKAMATSGNYRNFYYKGGKKYAHTIDPKTGYPVQHPLLSSTVLANDCATADAYATAFMVMGMEKAKKILENHKELLAYFIYSDHQGKLKVWCSPKLEKKLSHKTLEKSVKKHVANL</sequence>
<dbReference type="GO" id="GO:0016740">
    <property type="term" value="F:transferase activity"/>
    <property type="evidence" value="ECO:0007669"/>
    <property type="project" value="UniProtKB-UniRule"/>
</dbReference>
<dbReference type="GO" id="GO:0046872">
    <property type="term" value="F:metal ion binding"/>
    <property type="evidence" value="ECO:0007669"/>
    <property type="project" value="UniProtKB-UniRule"/>
</dbReference>
<evidence type="ECO:0000256" key="3">
    <source>
        <dbReference type="ARBA" id="ARBA00022630"/>
    </source>
</evidence>
<comment type="similarity">
    <text evidence="10">Belongs to the ApbE family.</text>
</comment>
<dbReference type="InterPro" id="IPR003374">
    <property type="entry name" value="ApbE-like_sf"/>
</dbReference>
<dbReference type="PANTHER" id="PTHR30040">
    <property type="entry name" value="THIAMINE BIOSYNTHESIS LIPOPROTEIN APBE"/>
    <property type="match status" value="1"/>
</dbReference>
<dbReference type="EC" id="2.7.1.180" evidence="1 10"/>
<evidence type="ECO:0000256" key="1">
    <source>
        <dbReference type="ARBA" id="ARBA00011955"/>
    </source>
</evidence>
<dbReference type="PIRSF" id="PIRSF006268">
    <property type="entry name" value="ApbE"/>
    <property type="match status" value="1"/>
</dbReference>
<evidence type="ECO:0000256" key="8">
    <source>
        <dbReference type="ARBA" id="ARBA00031306"/>
    </source>
</evidence>
<name>A0A3E4QK26_9BACT</name>
<keyword evidence="12" id="KW-0472">Membrane</keyword>
<evidence type="ECO:0000256" key="10">
    <source>
        <dbReference type="PIRNR" id="PIRNR006268"/>
    </source>
</evidence>
<dbReference type="Proteomes" id="UP000260835">
    <property type="component" value="Unassembled WGS sequence"/>
</dbReference>
<keyword evidence="12" id="KW-1133">Transmembrane helix</keyword>
<feature type="transmembrane region" description="Helical" evidence="12">
    <location>
        <begin position="9"/>
        <end position="27"/>
    </location>
</feature>
<keyword evidence="4 10" id="KW-0808">Transferase</keyword>